<evidence type="ECO:0000313" key="2">
    <source>
        <dbReference type="Proteomes" id="UP000631553"/>
    </source>
</evidence>
<reference evidence="1 2" key="1">
    <citation type="submission" date="2020-07" db="EMBL/GenBank/DDBJ databases">
        <title>Sequencing the genomes of 1000 actinobacteria strains.</title>
        <authorList>
            <person name="Klenk H.-P."/>
        </authorList>
    </citation>
    <scope>NUCLEOTIDE SEQUENCE [LARGE SCALE GENOMIC DNA]</scope>
    <source>
        <strain evidence="1 2">DSM 43814</strain>
    </source>
</reference>
<sequence>MLADRGIGKVEQGEKFPDRQFAERADQAFGTRGALIGAWEDEATERPDAERMGRLLTASVKDSLRLLTAAEERHDLTQISDGVEGLAVVYLGAPPGPMLQDAVELRGEVLQRLCGRHYAPHELKDLYLLLGRLQGVLAYAALDLGSADAAMAHAQRG</sequence>
<organism evidence="1 2">
    <name type="scientific">Micromonospora purpureochromogenes</name>
    <dbReference type="NCBI Taxonomy" id="47872"/>
    <lineage>
        <taxon>Bacteria</taxon>
        <taxon>Bacillati</taxon>
        <taxon>Actinomycetota</taxon>
        <taxon>Actinomycetes</taxon>
        <taxon>Micromonosporales</taxon>
        <taxon>Micromonosporaceae</taxon>
        <taxon>Micromonospora</taxon>
    </lineage>
</organism>
<dbReference type="Proteomes" id="UP000631553">
    <property type="component" value="Unassembled WGS sequence"/>
</dbReference>
<accession>A0ABX2RKQ6</accession>
<protein>
    <submittedName>
        <fullName evidence="1">Uncharacterized protein</fullName>
    </submittedName>
</protein>
<comment type="caution">
    <text evidence="1">The sequence shown here is derived from an EMBL/GenBank/DDBJ whole genome shotgun (WGS) entry which is preliminary data.</text>
</comment>
<keyword evidence="2" id="KW-1185">Reference proteome</keyword>
<dbReference type="RefSeq" id="WP_179802939.1">
    <property type="nucleotide sequence ID" value="NZ_JACCCQ010000001.1"/>
</dbReference>
<proteinExistence type="predicted"/>
<gene>
    <name evidence="1" type="ORF">HDA35_002526</name>
</gene>
<evidence type="ECO:0000313" key="1">
    <source>
        <dbReference type="EMBL" id="NYF56695.1"/>
    </source>
</evidence>
<dbReference type="EMBL" id="JACCCQ010000001">
    <property type="protein sequence ID" value="NYF56695.1"/>
    <property type="molecule type" value="Genomic_DNA"/>
</dbReference>
<name>A0ABX2RKQ6_9ACTN</name>